<keyword evidence="1" id="KW-0175">Coiled coil</keyword>
<dbReference type="OrthoDB" id="7056878at2"/>
<sequence>MSEPQLIITQKKSLFWYFAWGVLTVFLLYLSFYGGRYLAIEEQQETIEKAAWLEQKLAEYQQAYQKANEDLVMQTQSAKVDTQSNQQLVDSVKQLQETQRQLEAELKFYRNIMAPELEQEGLTIAEFELSKLNQGETPRFKLVLTQAGRQEQFLKGEVELKLHGQLNGSPTVYEFRELGTFLPKHFQFQFRYFQNIEGNIALPEGFIAQHVTIQAKTKGLRKNQTAEKQIDWNI</sequence>
<keyword evidence="2" id="KW-0472">Membrane</keyword>
<evidence type="ECO:0000313" key="3">
    <source>
        <dbReference type="EMBL" id="TQV85281.1"/>
    </source>
</evidence>
<dbReference type="InterPro" id="IPR046703">
    <property type="entry name" value="DUF6776"/>
</dbReference>
<evidence type="ECO:0000256" key="1">
    <source>
        <dbReference type="SAM" id="Coils"/>
    </source>
</evidence>
<protein>
    <submittedName>
        <fullName evidence="3">Uncharacterized protein</fullName>
    </submittedName>
</protein>
<keyword evidence="4" id="KW-1185">Reference proteome</keyword>
<feature type="coiled-coil region" evidence="1">
    <location>
        <begin position="43"/>
        <end position="112"/>
    </location>
</feature>
<keyword evidence="2" id="KW-0812">Transmembrane</keyword>
<keyword evidence="2" id="KW-1133">Transmembrane helix</keyword>
<name>A0A545U710_9GAMM</name>
<dbReference type="RefSeq" id="WP_142932958.1">
    <property type="nucleotide sequence ID" value="NZ_ML660168.1"/>
</dbReference>
<proteinExistence type="predicted"/>
<dbReference type="AlphaFoldDB" id="A0A545U710"/>
<evidence type="ECO:0000313" key="4">
    <source>
        <dbReference type="Proteomes" id="UP000315439"/>
    </source>
</evidence>
<accession>A0A545U710</accession>
<dbReference type="Pfam" id="PF20567">
    <property type="entry name" value="DUF6776"/>
    <property type="match status" value="1"/>
</dbReference>
<dbReference type="Proteomes" id="UP000315439">
    <property type="component" value="Unassembled WGS sequence"/>
</dbReference>
<organism evidence="3 4">
    <name type="scientific">Aliikangiella coralliicola</name>
    <dbReference type="NCBI Taxonomy" id="2592383"/>
    <lineage>
        <taxon>Bacteria</taxon>
        <taxon>Pseudomonadati</taxon>
        <taxon>Pseudomonadota</taxon>
        <taxon>Gammaproteobacteria</taxon>
        <taxon>Oceanospirillales</taxon>
        <taxon>Pleioneaceae</taxon>
        <taxon>Aliikangiella</taxon>
    </lineage>
</organism>
<dbReference type="EMBL" id="VIKS01000012">
    <property type="protein sequence ID" value="TQV85281.1"/>
    <property type="molecule type" value="Genomic_DNA"/>
</dbReference>
<reference evidence="3 4" key="1">
    <citation type="submission" date="2019-07" db="EMBL/GenBank/DDBJ databases">
        <title>Draft genome for Aliikangiella sp. M105.</title>
        <authorList>
            <person name="Wang G."/>
        </authorList>
    </citation>
    <scope>NUCLEOTIDE SEQUENCE [LARGE SCALE GENOMIC DNA]</scope>
    <source>
        <strain evidence="3 4">M105</strain>
    </source>
</reference>
<feature type="transmembrane region" description="Helical" evidence="2">
    <location>
        <begin position="14"/>
        <end position="33"/>
    </location>
</feature>
<comment type="caution">
    <text evidence="3">The sequence shown here is derived from an EMBL/GenBank/DDBJ whole genome shotgun (WGS) entry which is preliminary data.</text>
</comment>
<gene>
    <name evidence="3" type="ORF">FLL46_19125</name>
</gene>
<evidence type="ECO:0000256" key="2">
    <source>
        <dbReference type="SAM" id="Phobius"/>
    </source>
</evidence>